<feature type="region of interest" description="Disordered" evidence="2">
    <location>
        <begin position="209"/>
        <end position="251"/>
    </location>
</feature>
<accession>A0A5C6CAC6</accession>
<evidence type="ECO:0000259" key="4">
    <source>
        <dbReference type="Pfam" id="PF25984"/>
    </source>
</evidence>
<dbReference type="Gene3D" id="2.40.50.100">
    <property type="match status" value="1"/>
</dbReference>
<name>A0A5C6CAC6_9BACT</name>
<feature type="compositionally biased region" description="Low complexity" evidence="2">
    <location>
        <begin position="212"/>
        <end position="223"/>
    </location>
</feature>
<dbReference type="EMBL" id="SJPT01000007">
    <property type="protein sequence ID" value="TWU21158.1"/>
    <property type="molecule type" value="Genomic_DNA"/>
</dbReference>
<evidence type="ECO:0000313" key="5">
    <source>
        <dbReference type="EMBL" id="TWU21158.1"/>
    </source>
</evidence>
<dbReference type="InterPro" id="IPR029016">
    <property type="entry name" value="GAF-like_dom_sf"/>
</dbReference>
<keyword evidence="3" id="KW-0812">Transmembrane</keyword>
<evidence type="ECO:0000256" key="2">
    <source>
        <dbReference type="SAM" id="MobiDB-lite"/>
    </source>
</evidence>
<dbReference type="SUPFAM" id="SSF111369">
    <property type="entry name" value="HlyD-like secretion proteins"/>
    <property type="match status" value="1"/>
</dbReference>
<dbReference type="PANTHER" id="PTHR30097">
    <property type="entry name" value="CATION EFFLUX SYSTEM PROTEIN CUSB"/>
    <property type="match status" value="1"/>
</dbReference>
<dbReference type="GO" id="GO:0060003">
    <property type="term" value="P:copper ion export"/>
    <property type="evidence" value="ECO:0007669"/>
    <property type="project" value="TreeGrafter"/>
</dbReference>
<sequence>MRLVVRPQLGTLLNASSTGRIDAAHAHPSDSTVAGDPRRCVASIAKRSGDRSEFIRLLARHLQTEFEVGLVAIVAPEYEQPIMLVVDEELGAQVHRPSIRQSLQRATLVATASEVALMDPSNPEDDPTGDPAGIVTGDLSDDASGDHEAVHREDDVDTALSVRGYRIELKSAPERLAVLLVHRVSERPTPAEQVQILRRLSLYGNSVRDLDAGAGSSDASTAEPTPPTSNPSPGTPPQNAGVNLTPIAGRPQGPSWLAQRRNLLQLHRSLEVDATAYRIANESRRLIGCDRVTVLVPRGTRLRVRAVSGVAVVDKRSNTVRGIERMVQRAIVLPGPLVLPQSDMLPPQIQEPLDDYLDQSGATCAVLLPIRIATTACSNDFEEEFETDPFVRDGELVGVILAEYFSGHDSLEVNGAMQVVASESSVALHNALEHESIFGLGVWKSIGRARRTGKRVWIAAAIVMVAALAVASVIVPVDHYIIATGSVEPTQRRQVFAAVDGVVKSLHVVDGQSVDRGTPLIQLENAELQRNDESIAGQIQTTLQRLASIKAVRLSGEGNETQSSRMAIEQQQFESELANLRSQHAIIQAQQEDLVVKSPIQGTVVGWQLEHRLSRRPVSRGNLLLSVVDESGPWELKLQIPDREAGALLESVKQSEALPVTFAVATQPDRSYHATLQGVATAARIDERKEAVIDATARVMLHPASQSSTDVFDPEDVKIGADVTARVYCGQRSVLRSWFSDVFDFINRNVMFYFR</sequence>
<reference evidence="5 6" key="1">
    <citation type="submission" date="2019-02" db="EMBL/GenBank/DDBJ databases">
        <title>Deep-cultivation of Planctomycetes and their phenomic and genomic characterization uncovers novel biology.</title>
        <authorList>
            <person name="Wiegand S."/>
            <person name="Jogler M."/>
            <person name="Boedeker C."/>
            <person name="Pinto D."/>
            <person name="Vollmers J."/>
            <person name="Rivas-Marin E."/>
            <person name="Kohn T."/>
            <person name="Peeters S.H."/>
            <person name="Heuer A."/>
            <person name="Rast P."/>
            <person name="Oberbeckmann S."/>
            <person name="Bunk B."/>
            <person name="Jeske O."/>
            <person name="Meyerdierks A."/>
            <person name="Storesund J.E."/>
            <person name="Kallscheuer N."/>
            <person name="Luecker S."/>
            <person name="Lage O.M."/>
            <person name="Pohl T."/>
            <person name="Merkel B.J."/>
            <person name="Hornburger P."/>
            <person name="Mueller R.-W."/>
            <person name="Bruemmer F."/>
            <person name="Labrenz M."/>
            <person name="Spormann A.M."/>
            <person name="Op Den Camp H."/>
            <person name="Overmann J."/>
            <person name="Amann R."/>
            <person name="Jetten M.S.M."/>
            <person name="Mascher T."/>
            <person name="Medema M.H."/>
            <person name="Devos D.P."/>
            <person name="Kaster A.-K."/>
            <person name="Ovreas L."/>
            <person name="Rohde M."/>
            <person name="Galperin M.Y."/>
            <person name="Jogler C."/>
        </authorList>
    </citation>
    <scope>NUCLEOTIDE SEQUENCE [LARGE SCALE GENOMIC DNA]</scope>
    <source>
        <strain evidence="5 6">Pla52o</strain>
    </source>
</reference>
<gene>
    <name evidence="5" type="ORF">Pla52o_41920</name>
</gene>
<dbReference type="InterPro" id="IPR058639">
    <property type="entry name" value="BSH_YknX-like"/>
</dbReference>
<proteinExistence type="predicted"/>
<dbReference type="AlphaFoldDB" id="A0A5C6CAC6"/>
<feature type="transmembrane region" description="Helical" evidence="3">
    <location>
        <begin position="456"/>
        <end position="477"/>
    </location>
</feature>
<evidence type="ECO:0000256" key="3">
    <source>
        <dbReference type="SAM" id="Phobius"/>
    </source>
</evidence>
<dbReference type="PANTHER" id="PTHR30097:SF4">
    <property type="entry name" value="SLR6042 PROTEIN"/>
    <property type="match status" value="1"/>
</dbReference>
<keyword evidence="3" id="KW-0472">Membrane</keyword>
<dbReference type="InterPro" id="IPR051909">
    <property type="entry name" value="MFP_Cation_Efflux"/>
</dbReference>
<keyword evidence="3" id="KW-1133">Transmembrane helix</keyword>
<dbReference type="OrthoDB" id="248877at2"/>
<evidence type="ECO:0000313" key="6">
    <source>
        <dbReference type="Proteomes" id="UP000316304"/>
    </source>
</evidence>
<dbReference type="GO" id="GO:0030313">
    <property type="term" value="C:cell envelope"/>
    <property type="evidence" value="ECO:0007669"/>
    <property type="project" value="TreeGrafter"/>
</dbReference>
<dbReference type="Proteomes" id="UP000316304">
    <property type="component" value="Unassembled WGS sequence"/>
</dbReference>
<evidence type="ECO:0000256" key="1">
    <source>
        <dbReference type="ARBA" id="ARBA00022448"/>
    </source>
</evidence>
<dbReference type="Gene3D" id="1.10.287.470">
    <property type="entry name" value="Helix hairpin bin"/>
    <property type="match status" value="1"/>
</dbReference>
<dbReference type="Gene3D" id="3.30.450.40">
    <property type="match status" value="1"/>
</dbReference>
<dbReference type="Pfam" id="PF25984">
    <property type="entry name" value="BSH_YknX"/>
    <property type="match status" value="1"/>
</dbReference>
<keyword evidence="6" id="KW-1185">Reference proteome</keyword>
<organism evidence="5 6">
    <name type="scientific">Novipirellula galeiformis</name>
    <dbReference type="NCBI Taxonomy" id="2528004"/>
    <lineage>
        <taxon>Bacteria</taxon>
        <taxon>Pseudomonadati</taxon>
        <taxon>Planctomycetota</taxon>
        <taxon>Planctomycetia</taxon>
        <taxon>Pirellulales</taxon>
        <taxon>Pirellulaceae</taxon>
        <taxon>Novipirellula</taxon>
    </lineage>
</organism>
<protein>
    <submittedName>
        <fullName evidence="5">HlyD family secretion protein</fullName>
    </submittedName>
</protein>
<keyword evidence="1" id="KW-0813">Transport</keyword>
<feature type="compositionally biased region" description="Pro residues" evidence="2">
    <location>
        <begin position="224"/>
        <end position="236"/>
    </location>
</feature>
<dbReference type="GO" id="GO:0015679">
    <property type="term" value="P:plasma membrane copper ion transport"/>
    <property type="evidence" value="ECO:0007669"/>
    <property type="project" value="TreeGrafter"/>
</dbReference>
<feature type="domain" description="YknX-like barrel-sandwich hybrid" evidence="4">
    <location>
        <begin position="498"/>
        <end position="605"/>
    </location>
</feature>
<comment type="caution">
    <text evidence="5">The sequence shown here is derived from an EMBL/GenBank/DDBJ whole genome shotgun (WGS) entry which is preliminary data.</text>
</comment>